<accession>A0A147DM40</accession>
<gene>
    <name evidence="2" type="ORF">NS359_15185</name>
</gene>
<proteinExistence type="predicted"/>
<sequence>MTSYAHVPVELARRIVETLLSDAEGISGEWGSGGTVDQIREGDDSEAGSAQVHLADELSELLPSTAVRPAGWIALPEAPASSEIADVVGVAELVAAEDADLMRRLE</sequence>
<evidence type="ECO:0000256" key="1">
    <source>
        <dbReference type="SAM" id="MobiDB-lite"/>
    </source>
</evidence>
<name>A0A147DM40_9MICO</name>
<reference evidence="2 3" key="1">
    <citation type="journal article" date="2016" name="Front. Microbiol.">
        <title>Genomic Resource of Rice Seed Associated Bacteria.</title>
        <authorList>
            <person name="Midha S."/>
            <person name="Bansal K."/>
            <person name="Sharma S."/>
            <person name="Kumar N."/>
            <person name="Patil P.P."/>
            <person name="Chaudhry V."/>
            <person name="Patil P.B."/>
        </authorList>
    </citation>
    <scope>NUCLEOTIDE SEQUENCE [LARGE SCALE GENOMIC DNA]</scope>
    <source>
        <strain evidence="2 3">NS359</strain>
    </source>
</reference>
<dbReference type="PATRIC" id="fig|465820.4.peg.205"/>
<comment type="caution">
    <text evidence="2">The sequence shown here is derived from an EMBL/GenBank/DDBJ whole genome shotgun (WGS) entry which is preliminary data.</text>
</comment>
<evidence type="ECO:0000313" key="2">
    <source>
        <dbReference type="EMBL" id="KTR47309.1"/>
    </source>
</evidence>
<evidence type="ECO:0000313" key="3">
    <source>
        <dbReference type="Proteomes" id="UP000072763"/>
    </source>
</evidence>
<dbReference type="AlphaFoldDB" id="A0A147DM40"/>
<dbReference type="EMBL" id="LDRC01000106">
    <property type="protein sequence ID" value="KTR47309.1"/>
    <property type="molecule type" value="Genomic_DNA"/>
</dbReference>
<dbReference type="Proteomes" id="UP000072763">
    <property type="component" value="Unassembled WGS sequence"/>
</dbReference>
<organism evidence="2 3">
    <name type="scientific">Curtobacterium oceanosedimentum</name>
    <dbReference type="NCBI Taxonomy" id="465820"/>
    <lineage>
        <taxon>Bacteria</taxon>
        <taxon>Bacillati</taxon>
        <taxon>Actinomycetota</taxon>
        <taxon>Actinomycetes</taxon>
        <taxon>Micrococcales</taxon>
        <taxon>Microbacteriaceae</taxon>
        <taxon>Curtobacterium</taxon>
    </lineage>
</organism>
<dbReference type="RefSeq" id="WP_058750687.1">
    <property type="nucleotide sequence ID" value="NZ_LDRC01000106.1"/>
</dbReference>
<protein>
    <submittedName>
        <fullName evidence="2">Uncharacterized protein</fullName>
    </submittedName>
</protein>
<feature type="region of interest" description="Disordered" evidence="1">
    <location>
        <begin position="31"/>
        <end position="50"/>
    </location>
</feature>